<dbReference type="EMBL" id="JROU02001465">
    <property type="protein sequence ID" value="OEH76427.1"/>
    <property type="molecule type" value="Genomic_DNA"/>
</dbReference>
<evidence type="ECO:0000313" key="13">
    <source>
        <dbReference type="Proteomes" id="UP000095192"/>
    </source>
</evidence>
<sequence length="192" mass="21808">MEGITQFLGFVGSIKRLKRAGWLRHIDSRDAESVGDHSFGVAAHFLALSDKDLCVNGQCADRSRCIMMALTHDLAESIVGDITPQDPVTPKEKAKREGEAIRTICSSLEKTRANELIELWEEYERGHSAEAQLVKDADKFDMIVQAYDYEQRYGVSLEEFFVSTETVFKTDTFKALSRNLRDKRNTWINSKP</sequence>
<dbReference type="Proteomes" id="UP000095192">
    <property type="component" value="Unassembled WGS sequence"/>
</dbReference>
<dbReference type="PANTHER" id="PTHR11845:SF13">
    <property type="entry name" value="5'-DEOXYNUCLEOTIDASE HDDC2"/>
    <property type="match status" value="1"/>
</dbReference>
<dbReference type="AlphaFoldDB" id="A0A1D3CYZ7"/>
<dbReference type="GeneID" id="34621830"/>
<dbReference type="GO" id="GO:0002953">
    <property type="term" value="F:5'-deoxynucleotidase activity"/>
    <property type="evidence" value="ECO:0007669"/>
    <property type="project" value="UniProtKB-EC"/>
</dbReference>
<keyword evidence="9" id="KW-0479">Metal-binding</keyword>
<evidence type="ECO:0000256" key="8">
    <source>
        <dbReference type="ARBA" id="ARBA00012964"/>
    </source>
</evidence>
<proteinExistence type="inferred from homology"/>
<dbReference type="GO" id="GO:0009159">
    <property type="term" value="P:deoxyribonucleoside monophosphate catabolic process"/>
    <property type="evidence" value="ECO:0007669"/>
    <property type="project" value="UniProtKB-ARBA"/>
</dbReference>
<comment type="cofactor">
    <cofactor evidence="3">
        <name>Co(2+)</name>
        <dbReference type="ChEBI" id="CHEBI:48828"/>
    </cofactor>
</comment>
<evidence type="ECO:0000256" key="2">
    <source>
        <dbReference type="ARBA" id="ARBA00001936"/>
    </source>
</evidence>
<evidence type="ECO:0000256" key="7">
    <source>
        <dbReference type="ARBA" id="ARBA00011738"/>
    </source>
</evidence>
<keyword evidence="10" id="KW-0378">Hydrolase</keyword>
<keyword evidence="11" id="KW-0460">Magnesium</keyword>
<reference evidence="12 13" key="1">
    <citation type="journal article" date="2016" name="BMC Genomics">
        <title>Comparative genomics reveals Cyclospora cayetanensis possesses coccidia-like metabolism and invasion components but unique surface antigens.</title>
        <authorList>
            <person name="Liu S."/>
            <person name="Wang L."/>
            <person name="Zheng H."/>
            <person name="Xu Z."/>
            <person name="Roellig D.M."/>
            <person name="Li N."/>
            <person name="Frace M.A."/>
            <person name="Tang K."/>
            <person name="Arrowood M.J."/>
            <person name="Moss D.M."/>
            <person name="Zhang L."/>
            <person name="Feng Y."/>
            <person name="Xiao L."/>
        </authorList>
    </citation>
    <scope>NUCLEOTIDE SEQUENCE [LARGE SCALE GENOMIC DNA]</scope>
    <source>
        <strain evidence="12 13">CHN_HEN01</strain>
    </source>
</reference>
<dbReference type="CDD" id="cd00077">
    <property type="entry name" value="HDc"/>
    <property type="match status" value="1"/>
</dbReference>
<accession>A0A1D3CYZ7</accession>
<dbReference type="VEuPathDB" id="ToxoDB:LOC34621830"/>
<dbReference type="InterPro" id="IPR006674">
    <property type="entry name" value="HD_domain"/>
</dbReference>
<gene>
    <name evidence="12" type="ORF">cyc_05483</name>
</gene>
<dbReference type="Pfam" id="PF13023">
    <property type="entry name" value="HD_3"/>
    <property type="match status" value="1"/>
</dbReference>
<evidence type="ECO:0000256" key="1">
    <source>
        <dbReference type="ARBA" id="ARBA00001638"/>
    </source>
</evidence>
<dbReference type="PANTHER" id="PTHR11845">
    <property type="entry name" value="5'-DEOXYNUCLEOTIDASE HDDC2"/>
    <property type="match status" value="1"/>
</dbReference>
<organism evidence="12 13">
    <name type="scientific">Cyclospora cayetanensis</name>
    <dbReference type="NCBI Taxonomy" id="88456"/>
    <lineage>
        <taxon>Eukaryota</taxon>
        <taxon>Sar</taxon>
        <taxon>Alveolata</taxon>
        <taxon>Apicomplexa</taxon>
        <taxon>Conoidasida</taxon>
        <taxon>Coccidia</taxon>
        <taxon>Eucoccidiorida</taxon>
        <taxon>Eimeriorina</taxon>
        <taxon>Eimeriidae</taxon>
        <taxon>Cyclospora</taxon>
    </lineage>
</organism>
<evidence type="ECO:0000256" key="5">
    <source>
        <dbReference type="ARBA" id="ARBA00004074"/>
    </source>
</evidence>
<dbReference type="VEuPathDB" id="ToxoDB:cyc_05483"/>
<evidence type="ECO:0000256" key="10">
    <source>
        <dbReference type="ARBA" id="ARBA00022801"/>
    </source>
</evidence>
<comment type="cofactor">
    <cofactor evidence="4">
        <name>Mg(2+)</name>
        <dbReference type="ChEBI" id="CHEBI:18420"/>
    </cofactor>
</comment>
<dbReference type="OrthoDB" id="10254258at2759"/>
<evidence type="ECO:0000256" key="3">
    <source>
        <dbReference type="ARBA" id="ARBA00001941"/>
    </source>
</evidence>
<evidence type="ECO:0000256" key="11">
    <source>
        <dbReference type="ARBA" id="ARBA00022842"/>
    </source>
</evidence>
<comment type="similarity">
    <text evidence="6">Belongs to the HDDC2 family.</text>
</comment>
<comment type="caution">
    <text evidence="12">The sequence shown here is derived from an EMBL/GenBank/DDBJ whole genome shotgun (WGS) entry which is preliminary data.</text>
</comment>
<evidence type="ECO:0000256" key="6">
    <source>
        <dbReference type="ARBA" id="ARBA00009999"/>
    </source>
</evidence>
<keyword evidence="13" id="KW-1185">Reference proteome</keyword>
<comment type="function">
    <text evidence="5">Catalyzes the dephosphorylation of the nucleoside 5'-monophosphates deoxyadenosine monophosphate (dAMP), deoxycytidine monophosphate (dCMP), deoxyguanosine monophosphate (dGMP) and deoxythymidine monophosphate (dTMP).</text>
</comment>
<dbReference type="GO" id="GO:0005737">
    <property type="term" value="C:cytoplasm"/>
    <property type="evidence" value="ECO:0007669"/>
    <property type="project" value="TreeGrafter"/>
</dbReference>
<name>A0A1D3CYZ7_9EIME</name>
<protein>
    <recommendedName>
        <fullName evidence="8">5'-deoxynucleotidase</fullName>
        <ecNumber evidence="8">3.1.3.89</ecNumber>
    </recommendedName>
</protein>
<dbReference type="InterPro" id="IPR003607">
    <property type="entry name" value="HD/PDEase_dom"/>
</dbReference>
<dbReference type="SUPFAM" id="SSF109604">
    <property type="entry name" value="HD-domain/PDEase-like"/>
    <property type="match status" value="1"/>
</dbReference>
<evidence type="ECO:0000313" key="12">
    <source>
        <dbReference type="EMBL" id="OEH76427.1"/>
    </source>
</evidence>
<comment type="catalytic activity">
    <reaction evidence="1">
        <text>a 2'-deoxyribonucleoside 5'-phosphate + H2O = a 2'-deoxyribonucleoside + phosphate</text>
        <dbReference type="Rhea" id="RHEA:36167"/>
        <dbReference type="ChEBI" id="CHEBI:15377"/>
        <dbReference type="ChEBI" id="CHEBI:18274"/>
        <dbReference type="ChEBI" id="CHEBI:43474"/>
        <dbReference type="ChEBI" id="CHEBI:65317"/>
        <dbReference type="EC" id="3.1.3.89"/>
    </reaction>
</comment>
<dbReference type="PROSITE" id="PS51831">
    <property type="entry name" value="HD"/>
    <property type="match status" value="1"/>
</dbReference>
<dbReference type="Gene3D" id="1.10.3210.10">
    <property type="entry name" value="Hypothetical protein af1432"/>
    <property type="match status" value="1"/>
</dbReference>
<evidence type="ECO:0000256" key="9">
    <source>
        <dbReference type="ARBA" id="ARBA00022723"/>
    </source>
</evidence>
<dbReference type="SMART" id="SM00471">
    <property type="entry name" value="HDc"/>
    <property type="match status" value="1"/>
</dbReference>
<evidence type="ECO:0000256" key="4">
    <source>
        <dbReference type="ARBA" id="ARBA00001946"/>
    </source>
</evidence>
<dbReference type="InterPro" id="IPR039356">
    <property type="entry name" value="YfbR/HDDC2"/>
</dbReference>
<comment type="cofactor">
    <cofactor evidence="2">
        <name>Mn(2+)</name>
        <dbReference type="ChEBI" id="CHEBI:29035"/>
    </cofactor>
</comment>
<dbReference type="GO" id="GO:0046872">
    <property type="term" value="F:metal ion binding"/>
    <property type="evidence" value="ECO:0007669"/>
    <property type="project" value="UniProtKB-KW"/>
</dbReference>
<dbReference type="EC" id="3.1.3.89" evidence="8"/>
<comment type="subunit">
    <text evidence="7">Homodimer.</text>
</comment>
<dbReference type="FunFam" id="1.10.3210.10:FF:000011">
    <property type="entry name" value="HD domain-containing protein 2"/>
    <property type="match status" value="1"/>
</dbReference>